<dbReference type="Proteomes" id="UP000191418">
    <property type="component" value="Unassembled WGS sequence"/>
</dbReference>
<dbReference type="RefSeq" id="WP_078744588.1">
    <property type="nucleotide sequence ID" value="NZ_FUXG01000005.1"/>
</dbReference>
<keyword evidence="3" id="KW-1185">Reference proteome</keyword>
<feature type="domain" description="AB hydrolase-1" evidence="1">
    <location>
        <begin position="8"/>
        <end position="165"/>
    </location>
</feature>
<accession>A0A1T4N227</accession>
<proteinExistence type="predicted"/>
<evidence type="ECO:0000313" key="2">
    <source>
        <dbReference type="EMBL" id="OPX55808.1"/>
    </source>
</evidence>
<organism evidence="2 3">
    <name type="scientific">Oceanospirillum multiglobuliferum</name>
    <dbReference type="NCBI Taxonomy" id="64969"/>
    <lineage>
        <taxon>Bacteria</taxon>
        <taxon>Pseudomonadati</taxon>
        <taxon>Pseudomonadota</taxon>
        <taxon>Gammaproteobacteria</taxon>
        <taxon>Oceanospirillales</taxon>
        <taxon>Oceanospirillaceae</taxon>
        <taxon>Oceanospirillum</taxon>
    </lineage>
</organism>
<reference evidence="2 3" key="1">
    <citation type="submission" date="2017-01" db="EMBL/GenBank/DDBJ databases">
        <title>Genome Sequencing of a Marine Spirillum, Oceanospirillum multiglobuliferum ATCC 33336, from Japan.</title>
        <authorList>
            <person name="Carney J.G."/>
            <person name="Trachtenberg A.M."/>
            <person name="Rheaume B.A."/>
            <person name="Linnane J.D."/>
            <person name="Pitts N.L."/>
            <person name="Mykles D.L."/>
            <person name="Maclea K.S."/>
        </authorList>
    </citation>
    <scope>NUCLEOTIDE SEQUENCE [LARGE SCALE GENOMIC DNA]</scope>
    <source>
        <strain evidence="2 3">ATCC 33336</strain>
    </source>
</reference>
<dbReference type="Gene3D" id="3.40.50.1820">
    <property type="entry name" value="alpha/beta hydrolase"/>
    <property type="match status" value="1"/>
</dbReference>
<dbReference type="EMBL" id="MTSM01000006">
    <property type="protein sequence ID" value="OPX55808.1"/>
    <property type="molecule type" value="Genomic_DNA"/>
</dbReference>
<dbReference type="OrthoDB" id="5729753at2"/>
<dbReference type="STRING" id="64969.SAMN02745127_00966"/>
<dbReference type="InterPro" id="IPR000073">
    <property type="entry name" value="AB_hydrolase_1"/>
</dbReference>
<dbReference type="SUPFAM" id="SSF53474">
    <property type="entry name" value="alpha/beta-Hydrolases"/>
    <property type="match status" value="1"/>
</dbReference>
<evidence type="ECO:0000313" key="3">
    <source>
        <dbReference type="Proteomes" id="UP000191418"/>
    </source>
</evidence>
<comment type="caution">
    <text evidence="2">The sequence shown here is derived from an EMBL/GenBank/DDBJ whole genome shotgun (WGS) entry which is preliminary data.</text>
</comment>
<protein>
    <recommendedName>
        <fullName evidence="1">AB hydrolase-1 domain-containing protein</fullName>
    </recommendedName>
</protein>
<dbReference type="InterPro" id="IPR029058">
    <property type="entry name" value="AB_hydrolase_fold"/>
</dbReference>
<gene>
    <name evidence="2" type="ORF">BTE48_06280</name>
</gene>
<dbReference type="Pfam" id="PF12697">
    <property type="entry name" value="Abhydrolase_6"/>
    <property type="match status" value="1"/>
</dbReference>
<dbReference type="AlphaFoldDB" id="A0A1T4N227"/>
<name>A0A1T4N227_9GAMM</name>
<sequence length="261" mass="29139">MSTIHFAHANGFPMGSYKTLLAQLESQFLIQGVSHIGHNLRWPVGENWDALVDEQLAQISSNTEPVWGVGHSLGGVLLYRAALKSPAYFKGLVLLDPPLYISGLRPYMLKLAKYFGRIDRVTPARQSRARKQQWPSTHAMKEYLRSRGLFAQFDDRCLDDYIAAASDEISGQRVLNFKPQVEYDIFCHLADNLSNTGRKIKVPVAVLTSATGSVVPPSGLKGFQNAGFICHTHKGDHLFPLQYPESTASQIQAMIKQFKDH</sequence>
<evidence type="ECO:0000259" key="1">
    <source>
        <dbReference type="Pfam" id="PF12697"/>
    </source>
</evidence>